<feature type="domain" description="G-protein coupled receptors family 1 profile" evidence="11">
    <location>
        <begin position="44"/>
        <end position="106"/>
    </location>
</feature>
<keyword evidence="4" id="KW-0552">Olfaction</keyword>
<evidence type="ECO:0000256" key="7">
    <source>
        <dbReference type="ARBA" id="ARBA00023136"/>
    </source>
</evidence>
<evidence type="ECO:0000313" key="13">
    <source>
        <dbReference type="Proteomes" id="UP000824782"/>
    </source>
</evidence>
<dbReference type="GO" id="GO:0004930">
    <property type="term" value="F:G protein-coupled receptor activity"/>
    <property type="evidence" value="ECO:0007669"/>
    <property type="project" value="UniProtKB-KW"/>
</dbReference>
<comment type="subcellular location">
    <subcellularLocation>
        <location evidence="1">Cell membrane</location>
        <topology evidence="1">Multi-pass membrane protein</topology>
    </subcellularLocation>
</comment>
<dbReference type="Gene3D" id="1.20.1070.10">
    <property type="entry name" value="Rhodopsin 7-helix transmembrane proteins"/>
    <property type="match status" value="2"/>
</dbReference>
<evidence type="ECO:0000256" key="4">
    <source>
        <dbReference type="ARBA" id="ARBA00022725"/>
    </source>
</evidence>
<keyword evidence="7 10" id="KW-0472">Membrane</keyword>
<dbReference type="GO" id="GO:0004984">
    <property type="term" value="F:olfactory receptor activity"/>
    <property type="evidence" value="ECO:0007669"/>
    <property type="project" value="InterPro"/>
</dbReference>
<evidence type="ECO:0000256" key="1">
    <source>
        <dbReference type="ARBA" id="ARBA00004651"/>
    </source>
</evidence>
<keyword evidence="6" id="KW-0297">G-protein coupled receptor</keyword>
<protein>
    <recommendedName>
        <fullName evidence="11">G-protein coupled receptors family 1 profile domain-containing protein</fullName>
    </recommendedName>
</protein>
<keyword evidence="13" id="KW-1185">Reference proteome</keyword>
<evidence type="ECO:0000256" key="9">
    <source>
        <dbReference type="ARBA" id="ARBA00023224"/>
    </source>
</evidence>
<keyword evidence="3 10" id="KW-0812">Transmembrane</keyword>
<dbReference type="EMBL" id="WNYA01011246">
    <property type="protein sequence ID" value="KAG8540190.1"/>
    <property type="molecule type" value="Genomic_DNA"/>
</dbReference>
<dbReference type="PROSITE" id="PS50262">
    <property type="entry name" value="G_PROTEIN_RECEP_F1_2"/>
    <property type="match status" value="1"/>
</dbReference>
<evidence type="ECO:0000256" key="2">
    <source>
        <dbReference type="ARBA" id="ARBA00022475"/>
    </source>
</evidence>
<keyword evidence="5 10" id="KW-1133">Transmembrane helix</keyword>
<keyword evidence="9" id="KW-0807">Transducer</keyword>
<feature type="transmembrane region" description="Helical" evidence="10">
    <location>
        <begin position="186"/>
        <end position="205"/>
    </location>
</feature>
<comment type="caution">
    <text evidence="12">The sequence shown here is derived from an EMBL/GenBank/DDBJ whole genome shotgun (WGS) entry which is preliminary data.</text>
</comment>
<feature type="transmembrane region" description="Helical" evidence="10">
    <location>
        <begin position="143"/>
        <end position="166"/>
    </location>
</feature>
<feature type="transmembrane region" description="Helical" evidence="10">
    <location>
        <begin position="97"/>
        <end position="123"/>
    </location>
</feature>
<dbReference type="GO" id="GO:0005886">
    <property type="term" value="C:plasma membrane"/>
    <property type="evidence" value="ECO:0007669"/>
    <property type="project" value="UniProtKB-SubCell"/>
</dbReference>
<keyword evidence="4" id="KW-0716">Sensory transduction</keyword>
<evidence type="ECO:0000256" key="8">
    <source>
        <dbReference type="ARBA" id="ARBA00023170"/>
    </source>
</evidence>
<dbReference type="PANTHER" id="PTHR26452">
    <property type="entry name" value="OLFACTORY RECEPTOR"/>
    <property type="match status" value="1"/>
</dbReference>
<dbReference type="AlphaFoldDB" id="A0AAV6YWG6"/>
<organism evidence="12 13">
    <name type="scientific">Engystomops pustulosus</name>
    <name type="common">Tungara frog</name>
    <name type="synonym">Physalaemus pustulosus</name>
    <dbReference type="NCBI Taxonomy" id="76066"/>
    <lineage>
        <taxon>Eukaryota</taxon>
        <taxon>Metazoa</taxon>
        <taxon>Chordata</taxon>
        <taxon>Craniata</taxon>
        <taxon>Vertebrata</taxon>
        <taxon>Euteleostomi</taxon>
        <taxon>Amphibia</taxon>
        <taxon>Batrachia</taxon>
        <taxon>Anura</taxon>
        <taxon>Neobatrachia</taxon>
        <taxon>Hyloidea</taxon>
        <taxon>Leptodactylidae</taxon>
        <taxon>Leiuperinae</taxon>
        <taxon>Engystomops</taxon>
    </lineage>
</organism>
<gene>
    <name evidence="12" type="ORF">GDO81_019733</name>
</gene>
<feature type="transmembrane region" description="Helical" evidence="10">
    <location>
        <begin position="64"/>
        <end position="85"/>
    </location>
</feature>
<evidence type="ECO:0000313" key="12">
    <source>
        <dbReference type="EMBL" id="KAG8540190.1"/>
    </source>
</evidence>
<dbReference type="SUPFAM" id="SSF81321">
    <property type="entry name" value="Family A G protein-coupled receptor-like"/>
    <property type="match status" value="1"/>
</dbReference>
<dbReference type="InterPro" id="IPR050516">
    <property type="entry name" value="Olfactory_GPCR"/>
</dbReference>
<dbReference type="Pfam" id="PF13853">
    <property type="entry name" value="7tm_4"/>
    <property type="match status" value="2"/>
</dbReference>
<evidence type="ECO:0000259" key="11">
    <source>
        <dbReference type="PROSITE" id="PS50262"/>
    </source>
</evidence>
<accession>A0AAV6YWG6</accession>
<keyword evidence="2" id="KW-1003">Cell membrane</keyword>
<dbReference type="InterPro" id="IPR000725">
    <property type="entry name" value="Olfact_rcpt"/>
</dbReference>
<evidence type="ECO:0000256" key="5">
    <source>
        <dbReference type="ARBA" id="ARBA00022989"/>
    </source>
</evidence>
<evidence type="ECO:0000256" key="6">
    <source>
        <dbReference type="ARBA" id="ARBA00023040"/>
    </source>
</evidence>
<dbReference type="InterPro" id="IPR000276">
    <property type="entry name" value="GPCR_Rhodpsn"/>
</dbReference>
<feature type="transmembrane region" description="Helical" evidence="10">
    <location>
        <begin position="30"/>
        <end position="52"/>
    </location>
</feature>
<evidence type="ECO:0000256" key="10">
    <source>
        <dbReference type="SAM" id="Phobius"/>
    </source>
</evidence>
<name>A0AAV6YWG6_ENGPU</name>
<sequence length="253" mass="28913">MQEIWAKNLSAPEDFVLLGLVDIPSLQIPLFVVFFVIYIMTIFGNLTIITMIQLETQLHKPMYFFLANLSLIEVFYTTTIMPNSLRNFLHEDMTISYIGCFTQIYFFVAFGGSECILLLSHFFCDIPPILRLSCEHNTYVEHFVNLIGGCLVISGFSIILGSYIVIIKTVLQTSGRNRKYKIFSTAGSHLIVVTLFFTLLIPFLHPHSSSSSDEEKVVSMIYAVVTPLLNPFIYSIRNKDFQKAVKKKIRRIV</sequence>
<feature type="transmembrane region" description="Helical" evidence="10">
    <location>
        <begin position="217"/>
        <end position="236"/>
    </location>
</feature>
<dbReference type="Proteomes" id="UP000824782">
    <property type="component" value="Unassembled WGS sequence"/>
</dbReference>
<proteinExistence type="predicted"/>
<reference evidence="12" key="1">
    <citation type="thesis" date="2020" institute="ProQuest LLC" country="789 East Eisenhower Parkway, Ann Arbor, MI, USA">
        <title>Comparative Genomics and Chromosome Evolution.</title>
        <authorList>
            <person name="Mudd A.B."/>
        </authorList>
    </citation>
    <scope>NUCLEOTIDE SEQUENCE</scope>
    <source>
        <strain evidence="12">237g6f4</strain>
        <tissue evidence="12">Blood</tissue>
    </source>
</reference>
<evidence type="ECO:0000256" key="3">
    <source>
        <dbReference type="ARBA" id="ARBA00022692"/>
    </source>
</evidence>
<dbReference type="InterPro" id="IPR017452">
    <property type="entry name" value="GPCR_Rhodpsn_7TM"/>
</dbReference>
<keyword evidence="8" id="KW-0675">Receptor</keyword>
<dbReference type="PRINTS" id="PR00237">
    <property type="entry name" value="GPCRRHODOPSN"/>
</dbReference>